<dbReference type="EMBL" id="CAJOBB010000211">
    <property type="protein sequence ID" value="CAF3612023.1"/>
    <property type="molecule type" value="Genomic_DNA"/>
</dbReference>
<dbReference type="GO" id="GO:0030639">
    <property type="term" value="P:polyketide biosynthetic process"/>
    <property type="evidence" value="ECO:0007669"/>
    <property type="project" value="TreeGrafter"/>
</dbReference>
<evidence type="ECO:0000256" key="2">
    <source>
        <dbReference type="ARBA" id="ARBA00022679"/>
    </source>
</evidence>
<evidence type="ECO:0000259" key="4">
    <source>
        <dbReference type="Pfam" id="PF00195"/>
    </source>
</evidence>
<evidence type="ECO:0000313" key="8">
    <source>
        <dbReference type="Proteomes" id="UP000663860"/>
    </source>
</evidence>
<dbReference type="InterPro" id="IPR001099">
    <property type="entry name" value="Chalcone/stilbene_synt_N"/>
</dbReference>
<reference evidence="6" key="1">
    <citation type="submission" date="2021-02" db="EMBL/GenBank/DDBJ databases">
        <authorList>
            <person name="Nowell W R."/>
        </authorList>
    </citation>
    <scope>NUCLEOTIDE SEQUENCE</scope>
</reference>
<sequence length="310" mass="34601">MEREVYTTYAKETLLMMACEAIRNALVKSHLLPQQVTHLVFGTMTATIRAPTLDICIIREMGLDKTVKRLNVEGMGCLTGFRLMGLCRDIAAQNEHNIVLLVVCDIRSALGNQLTSFTPMQPIDKSNVIISAMFRDSGGAAIFSQKPHTTKDLHIVDHQSMLIPNTFDKVLLQEFNDGTIHLFLDKMLPDSIFIHMPELITTILTKHSINVSQCLFALHTGGPKIINGVEKCLDLKPEQLFGTWFAMKKYGNLSGSSNLVVLEHIVRLREANIMEESYDICFPADFSKYSHIVGLSFGPGLGVECVLMKM</sequence>
<evidence type="ECO:0000259" key="5">
    <source>
        <dbReference type="Pfam" id="PF02797"/>
    </source>
</evidence>
<name>A0A815LII1_9BILA</name>
<proteinExistence type="inferred from homology"/>
<dbReference type="Gene3D" id="3.40.47.10">
    <property type="match status" value="2"/>
</dbReference>
<keyword evidence="2 3" id="KW-0808">Transferase</keyword>
<evidence type="ECO:0000313" key="6">
    <source>
        <dbReference type="EMBL" id="CAF1406486.1"/>
    </source>
</evidence>
<dbReference type="PANTHER" id="PTHR11877">
    <property type="entry name" value="HYDROXYMETHYLGLUTARYL-COA SYNTHASE"/>
    <property type="match status" value="1"/>
</dbReference>
<evidence type="ECO:0000256" key="3">
    <source>
        <dbReference type="RuleBase" id="RU003633"/>
    </source>
</evidence>
<evidence type="ECO:0000256" key="1">
    <source>
        <dbReference type="ARBA" id="ARBA00005531"/>
    </source>
</evidence>
<evidence type="ECO:0000313" key="7">
    <source>
        <dbReference type="EMBL" id="CAF3612023.1"/>
    </source>
</evidence>
<dbReference type="PANTHER" id="PTHR11877:SF46">
    <property type="entry name" value="TYPE III POLYKETIDE SYNTHASE A"/>
    <property type="match status" value="1"/>
</dbReference>
<evidence type="ECO:0008006" key="9">
    <source>
        <dbReference type="Google" id="ProtNLM"/>
    </source>
</evidence>
<feature type="domain" description="Chalcone/stilbene synthase N-terminal" evidence="4">
    <location>
        <begin position="11"/>
        <end position="146"/>
    </location>
</feature>
<comment type="similarity">
    <text evidence="1 3">Belongs to the thiolase-like superfamily. Chalcone/stilbene synthases family.</text>
</comment>
<dbReference type="InterPro" id="IPR012328">
    <property type="entry name" value="Chalcone/stilbene_synt_C"/>
</dbReference>
<keyword evidence="3" id="KW-0012">Acyltransferase</keyword>
<dbReference type="GO" id="GO:0016747">
    <property type="term" value="F:acyltransferase activity, transferring groups other than amino-acyl groups"/>
    <property type="evidence" value="ECO:0007669"/>
    <property type="project" value="InterPro"/>
</dbReference>
<dbReference type="AlphaFoldDB" id="A0A815LII1"/>
<dbReference type="Pfam" id="PF02797">
    <property type="entry name" value="Chal_sti_synt_C"/>
    <property type="match status" value="1"/>
</dbReference>
<dbReference type="Proteomes" id="UP000663860">
    <property type="component" value="Unassembled WGS sequence"/>
</dbReference>
<dbReference type="InterPro" id="IPR016039">
    <property type="entry name" value="Thiolase-like"/>
</dbReference>
<organism evidence="6 8">
    <name type="scientific">Adineta steineri</name>
    <dbReference type="NCBI Taxonomy" id="433720"/>
    <lineage>
        <taxon>Eukaryota</taxon>
        <taxon>Metazoa</taxon>
        <taxon>Spiralia</taxon>
        <taxon>Gnathifera</taxon>
        <taxon>Rotifera</taxon>
        <taxon>Eurotatoria</taxon>
        <taxon>Bdelloidea</taxon>
        <taxon>Adinetida</taxon>
        <taxon>Adinetidae</taxon>
        <taxon>Adineta</taxon>
    </lineage>
</organism>
<dbReference type="Pfam" id="PF00195">
    <property type="entry name" value="Chal_sti_synt_N"/>
    <property type="match status" value="1"/>
</dbReference>
<comment type="caution">
    <text evidence="6">The sequence shown here is derived from an EMBL/GenBank/DDBJ whole genome shotgun (WGS) entry which is preliminary data.</text>
</comment>
<gene>
    <name evidence="6" type="ORF">IZO911_LOCUS39816</name>
    <name evidence="7" type="ORF">KXQ929_LOCUS5689</name>
</gene>
<protein>
    <recommendedName>
        <fullName evidence="9">Chalcone synthase</fullName>
    </recommendedName>
</protein>
<dbReference type="Proteomes" id="UP000663868">
    <property type="component" value="Unassembled WGS sequence"/>
</dbReference>
<feature type="domain" description="Chalcone/stilbene synthase C-terminal" evidence="5">
    <location>
        <begin position="161"/>
        <end position="309"/>
    </location>
</feature>
<accession>A0A815LII1</accession>
<dbReference type="EMBL" id="CAJNOE010001262">
    <property type="protein sequence ID" value="CAF1406486.1"/>
    <property type="molecule type" value="Genomic_DNA"/>
</dbReference>
<dbReference type="SUPFAM" id="SSF53901">
    <property type="entry name" value="Thiolase-like"/>
    <property type="match status" value="1"/>
</dbReference>
<dbReference type="InterPro" id="IPR011141">
    <property type="entry name" value="Polyketide_synthase_type-III"/>
</dbReference>